<evidence type="ECO:0000313" key="1">
    <source>
        <dbReference type="EMBL" id="GJS97327.1"/>
    </source>
</evidence>
<comment type="caution">
    <text evidence="1">The sequence shown here is derived from an EMBL/GenBank/DDBJ whole genome shotgun (WGS) entry which is preliminary data.</text>
</comment>
<accession>A0ABQ5A7R7</accession>
<name>A0ABQ5A7R7_9ASTR</name>
<reference evidence="1" key="1">
    <citation type="journal article" date="2022" name="Int. J. Mol. Sci.">
        <title>Draft Genome of Tanacetum Coccineum: Genomic Comparison of Closely Related Tanacetum-Family Plants.</title>
        <authorList>
            <person name="Yamashiro T."/>
            <person name="Shiraishi A."/>
            <person name="Nakayama K."/>
            <person name="Satake H."/>
        </authorList>
    </citation>
    <scope>NUCLEOTIDE SEQUENCE</scope>
</reference>
<protein>
    <submittedName>
        <fullName evidence="1">Uncharacterized protein</fullName>
    </submittedName>
</protein>
<gene>
    <name evidence="1" type="ORF">Tco_0804295</name>
</gene>
<keyword evidence="2" id="KW-1185">Reference proteome</keyword>
<dbReference type="Proteomes" id="UP001151760">
    <property type="component" value="Unassembled WGS sequence"/>
</dbReference>
<sequence>MDFLEFYKELEAEFLGEGTKLMGLQLFQLELRLGKNPSRSFRPVKSVEILWQFWASCSLRVSLAHDGETLARGKDETKHTSLTLFLRLQMSRVTYGLRIAQFFTIGERHLPIESIIASRSADVMVEPQ</sequence>
<organism evidence="1 2">
    <name type="scientific">Tanacetum coccineum</name>
    <dbReference type="NCBI Taxonomy" id="301880"/>
    <lineage>
        <taxon>Eukaryota</taxon>
        <taxon>Viridiplantae</taxon>
        <taxon>Streptophyta</taxon>
        <taxon>Embryophyta</taxon>
        <taxon>Tracheophyta</taxon>
        <taxon>Spermatophyta</taxon>
        <taxon>Magnoliopsida</taxon>
        <taxon>eudicotyledons</taxon>
        <taxon>Gunneridae</taxon>
        <taxon>Pentapetalae</taxon>
        <taxon>asterids</taxon>
        <taxon>campanulids</taxon>
        <taxon>Asterales</taxon>
        <taxon>Asteraceae</taxon>
        <taxon>Asteroideae</taxon>
        <taxon>Anthemideae</taxon>
        <taxon>Anthemidinae</taxon>
        <taxon>Tanacetum</taxon>
    </lineage>
</organism>
<evidence type="ECO:0000313" key="2">
    <source>
        <dbReference type="Proteomes" id="UP001151760"/>
    </source>
</evidence>
<reference evidence="1" key="2">
    <citation type="submission" date="2022-01" db="EMBL/GenBank/DDBJ databases">
        <authorList>
            <person name="Yamashiro T."/>
            <person name="Shiraishi A."/>
            <person name="Satake H."/>
            <person name="Nakayama K."/>
        </authorList>
    </citation>
    <scope>NUCLEOTIDE SEQUENCE</scope>
</reference>
<dbReference type="EMBL" id="BQNB010011953">
    <property type="protein sequence ID" value="GJS97327.1"/>
    <property type="molecule type" value="Genomic_DNA"/>
</dbReference>
<proteinExistence type="predicted"/>